<reference evidence="1 2" key="1">
    <citation type="submission" date="2021-06" db="EMBL/GenBank/DDBJ databases">
        <title>Caerostris extrusa draft genome.</title>
        <authorList>
            <person name="Kono N."/>
            <person name="Arakawa K."/>
        </authorList>
    </citation>
    <scope>NUCLEOTIDE SEQUENCE [LARGE SCALE GENOMIC DNA]</scope>
</reference>
<keyword evidence="2" id="KW-1185">Reference proteome</keyword>
<comment type="caution">
    <text evidence="1">The sequence shown here is derived from an EMBL/GenBank/DDBJ whole genome shotgun (WGS) entry which is preliminary data.</text>
</comment>
<dbReference type="EMBL" id="BPLR01012908">
    <property type="protein sequence ID" value="GIY57458.1"/>
    <property type="molecule type" value="Genomic_DNA"/>
</dbReference>
<dbReference type="Proteomes" id="UP001054945">
    <property type="component" value="Unassembled WGS sequence"/>
</dbReference>
<gene>
    <name evidence="1" type="ORF">CEXT_221221</name>
</gene>
<organism evidence="1 2">
    <name type="scientific">Caerostris extrusa</name>
    <name type="common">Bark spider</name>
    <name type="synonym">Caerostris bankana</name>
    <dbReference type="NCBI Taxonomy" id="172846"/>
    <lineage>
        <taxon>Eukaryota</taxon>
        <taxon>Metazoa</taxon>
        <taxon>Ecdysozoa</taxon>
        <taxon>Arthropoda</taxon>
        <taxon>Chelicerata</taxon>
        <taxon>Arachnida</taxon>
        <taxon>Araneae</taxon>
        <taxon>Araneomorphae</taxon>
        <taxon>Entelegynae</taxon>
        <taxon>Araneoidea</taxon>
        <taxon>Araneidae</taxon>
        <taxon>Caerostris</taxon>
    </lineage>
</organism>
<evidence type="ECO:0000313" key="2">
    <source>
        <dbReference type="Proteomes" id="UP001054945"/>
    </source>
</evidence>
<proteinExistence type="predicted"/>
<protein>
    <submittedName>
        <fullName evidence="1">Uncharacterized protein</fullName>
    </submittedName>
</protein>
<sequence>MIWEPDCIIMEGELLSICPVLMRSGGDLWLERKVNRSWKMSPSEIIRCVRKDTLRIRQGQLYDGHIGISIFEYQI</sequence>
<evidence type="ECO:0000313" key="1">
    <source>
        <dbReference type="EMBL" id="GIY57458.1"/>
    </source>
</evidence>
<accession>A0AAV4UI59</accession>
<name>A0AAV4UI59_CAEEX</name>
<dbReference type="AlphaFoldDB" id="A0AAV4UI59"/>